<dbReference type="GO" id="GO:0006260">
    <property type="term" value="P:DNA replication"/>
    <property type="evidence" value="ECO:0007669"/>
    <property type="project" value="UniProtKB-KW"/>
</dbReference>
<dbReference type="SMART" id="SM00532">
    <property type="entry name" value="LIGANc"/>
    <property type="match status" value="1"/>
</dbReference>
<keyword evidence="3 15" id="KW-0436">Ligase</keyword>
<evidence type="ECO:0000256" key="11">
    <source>
        <dbReference type="ARBA" id="ARBA00034005"/>
    </source>
</evidence>
<keyword evidence="16" id="KW-1185">Reference proteome</keyword>
<evidence type="ECO:0000256" key="9">
    <source>
        <dbReference type="ARBA" id="ARBA00023027"/>
    </source>
</evidence>
<dbReference type="SMART" id="SM00278">
    <property type="entry name" value="HhH1"/>
    <property type="match status" value="3"/>
</dbReference>
<evidence type="ECO:0000256" key="12">
    <source>
        <dbReference type="SAM" id="MobiDB-lite"/>
    </source>
</evidence>
<name>A0A2V3ITT3_9FLOR</name>
<dbReference type="HAMAP" id="MF_01588">
    <property type="entry name" value="DNA_ligase_A"/>
    <property type="match status" value="1"/>
</dbReference>
<dbReference type="GO" id="GO:0006281">
    <property type="term" value="P:DNA repair"/>
    <property type="evidence" value="ECO:0007669"/>
    <property type="project" value="UniProtKB-KW"/>
</dbReference>
<dbReference type="CDD" id="cd17748">
    <property type="entry name" value="BRCT_DNA_ligase_like"/>
    <property type="match status" value="1"/>
</dbReference>
<dbReference type="Gene3D" id="3.30.470.30">
    <property type="entry name" value="DNA ligase/mRNA capping enzyme"/>
    <property type="match status" value="1"/>
</dbReference>
<keyword evidence="10" id="KW-0234">DNA repair</keyword>
<evidence type="ECO:0000256" key="7">
    <source>
        <dbReference type="ARBA" id="ARBA00022833"/>
    </source>
</evidence>
<dbReference type="OrthoDB" id="3754at2759"/>
<dbReference type="Pfam" id="PF14520">
    <property type="entry name" value="HHH_5"/>
    <property type="match status" value="1"/>
</dbReference>
<evidence type="ECO:0000259" key="13">
    <source>
        <dbReference type="SMART" id="SM00278"/>
    </source>
</evidence>
<dbReference type="InterPro" id="IPR001679">
    <property type="entry name" value="DNA_ligase"/>
</dbReference>
<dbReference type="InterPro" id="IPR004150">
    <property type="entry name" value="NAD_DNA_ligase_OB"/>
</dbReference>
<evidence type="ECO:0000256" key="10">
    <source>
        <dbReference type="ARBA" id="ARBA00023204"/>
    </source>
</evidence>
<feature type="domain" description="Helix-hairpin-helix DNA-binding motif class 1" evidence="13">
    <location>
        <begin position="674"/>
        <end position="693"/>
    </location>
</feature>
<dbReference type="SUPFAM" id="SSF47781">
    <property type="entry name" value="RuvA domain 2-like"/>
    <property type="match status" value="1"/>
</dbReference>
<feature type="compositionally biased region" description="Basic and acidic residues" evidence="12">
    <location>
        <begin position="48"/>
        <end position="64"/>
    </location>
</feature>
<evidence type="ECO:0000259" key="14">
    <source>
        <dbReference type="SMART" id="SM00532"/>
    </source>
</evidence>
<reference evidence="15 16" key="1">
    <citation type="journal article" date="2018" name="Mol. Biol. Evol.">
        <title>Analysis of the draft genome of the red seaweed Gracilariopsis chorda provides insights into genome size evolution in Rhodophyta.</title>
        <authorList>
            <person name="Lee J."/>
            <person name="Yang E.C."/>
            <person name="Graf L."/>
            <person name="Yang J.H."/>
            <person name="Qiu H."/>
            <person name="Zel Zion U."/>
            <person name="Chan C.X."/>
            <person name="Stephens T.G."/>
            <person name="Weber A.P.M."/>
            <person name="Boo G.H."/>
            <person name="Boo S.M."/>
            <person name="Kim K.M."/>
            <person name="Shin Y."/>
            <person name="Jung M."/>
            <person name="Lee S.J."/>
            <person name="Yim H.S."/>
            <person name="Lee J.H."/>
            <person name="Bhattacharya D."/>
            <person name="Yoon H.S."/>
        </authorList>
    </citation>
    <scope>NUCLEOTIDE SEQUENCE [LARGE SCALE GENOMIC DNA]</scope>
    <source>
        <strain evidence="15 16">SKKU-2015</strain>
        <tissue evidence="15">Whole body</tissue>
    </source>
</reference>
<evidence type="ECO:0000256" key="1">
    <source>
        <dbReference type="ARBA" id="ARBA00004067"/>
    </source>
</evidence>
<feature type="compositionally biased region" description="Basic and acidic residues" evidence="12">
    <location>
        <begin position="82"/>
        <end position="92"/>
    </location>
</feature>
<comment type="caution">
    <text evidence="15">The sequence shown here is derived from an EMBL/GenBank/DDBJ whole genome shotgun (WGS) entry which is preliminary data.</text>
</comment>
<dbReference type="InterPro" id="IPR013840">
    <property type="entry name" value="DNAligase_N"/>
</dbReference>
<dbReference type="Gene3D" id="2.40.50.140">
    <property type="entry name" value="Nucleic acid-binding proteins"/>
    <property type="match status" value="1"/>
</dbReference>
<dbReference type="SUPFAM" id="SSF50249">
    <property type="entry name" value="Nucleic acid-binding proteins"/>
    <property type="match status" value="1"/>
</dbReference>
<gene>
    <name evidence="15" type="ORF">BWQ96_05111</name>
</gene>
<comment type="function">
    <text evidence="1">DNA ligase that catalyzes the formation of phosphodiester linkages between 5'-phosphoryl and 3'-hydroxyl groups in double-stranded DNA using NAD as a coenzyme and as the energy source for the reaction. It is essential for DNA replication and repair of damaged DNA.</text>
</comment>
<dbReference type="SUPFAM" id="SSF56091">
    <property type="entry name" value="DNA ligase/mRNA capping enzyme, catalytic domain"/>
    <property type="match status" value="1"/>
</dbReference>
<dbReference type="Pfam" id="PF01653">
    <property type="entry name" value="DNA_ligase_aden"/>
    <property type="match status" value="1"/>
</dbReference>
<dbReference type="Pfam" id="PF03120">
    <property type="entry name" value="OB_DNA_ligase"/>
    <property type="match status" value="1"/>
</dbReference>
<keyword evidence="5" id="KW-0479">Metal-binding</keyword>
<dbReference type="STRING" id="448386.A0A2V3ITT3"/>
<dbReference type="Pfam" id="PF00533">
    <property type="entry name" value="BRCT"/>
    <property type="match status" value="1"/>
</dbReference>
<evidence type="ECO:0000256" key="8">
    <source>
        <dbReference type="ARBA" id="ARBA00022842"/>
    </source>
</evidence>
<keyword evidence="7" id="KW-0862">Zinc</keyword>
<comment type="catalytic activity">
    <reaction evidence="11">
        <text>NAD(+) + (deoxyribonucleotide)n-3'-hydroxyl + 5'-phospho-(deoxyribonucleotide)m = (deoxyribonucleotide)n+m + AMP + beta-nicotinamide D-nucleotide.</text>
        <dbReference type="EC" id="6.5.1.2"/>
    </reaction>
</comment>
<dbReference type="GO" id="GO:0003911">
    <property type="term" value="F:DNA ligase (NAD+) activity"/>
    <property type="evidence" value="ECO:0007669"/>
    <property type="project" value="UniProtKB-EC"/>
</dbReference>
<dbReference type="GO" id="GO:0046872">
    <property type="term" value="F:metal ion binding"/>
    <property type="evidence" value="ECO:0007669"/>
    <property type="project" value="UniProtKB-KW"/>
</dbReference>
<dbReference type="Gene3D" id="1.10.150.20">
    <property type="entry name" value="5' to 3' exonuclease, C-terminal subdomain"/>
    <property type="match status" value="2"/>
</dbReference>
<dbReference type="GO" id="GO:0003677">
    <property type="term" value="F:DNA binding"/>
    <property type="evidence" value="ECO:0007669"/>
    <property type="project" value="InterPro"/>
</dbReference>
<dbReference type="SUPFAM" id="SSF52113">
    <property type="entry name" value="BRCT domain"/>
    <property type="match status" value="1"/>
</dbReference>
<evidence type="ECO:0000313" key="15">
    <source>
        <dbReference type="EMBL" id="PXF45137.1"/>
    </source>
</evidence>
<keyword evidence="6" id="KW-0227">DNA damage</keyword>
<proteinExistence type="inferred from homology"/>
<feature type="domain" description="NAD-dependent DNA ligase N-terminal" evidence="14">
    <location>
        <begin position="149"/>
        <end position="642"/>
    </location>
</feature>
<accession>A0A2V3ITT3</accession>
<dbReference type="InterPro" id="IPR010994">
    <property type="entry name" value="RuvA_2-like"/>
</dbReference>
<keyword evidence="9" id="KW-0520">NAD</keyword>
<evidence type="ECO:0000256" key="6">
    <source>
        <dbReference type="ARBA" id="ARBA00022763"/>
    </source>
</evidence>
<evidence type="ECO:0000313" key="16">
    <source>
        <dbReference type="Proteomes" id="UP000247409"/>
    </source>
</evidence>
<dbReference type="Proteomes" id="UP000247409">
    <property type="component" value="Unassembled WGS sequence"/>
</dbReference>
<dbReference type="InterPro" id="IPR001357">
    <property type="entry name" value="BRCT_dom"/>
</dbReference>
<evidence type="ECO:0000256" key="5">
    <source>
        <dbReference type="ARBA" id="ARBA00022723"/>
    </source>
</evidence>
<sequence length="893" mass="98283">MNQSGFMYPTLPFTRTRTARFTVRAISRKVSDIRHYPAGTDKVGARKIRADEKRQARREALERRHTPHGYLDRPGAGIHPYGSRERTDAEREARAKLVAGKPGTSEALFRYTEMLSGGECDMLIDRLRTLWLERLDILGMGRPIRLTKDVRFLHGKLIEEIKLCDELYYADEPKPRISDQEYDELVLHLLELERCFPELIRDDSPSNTVGHGAAVRATKLALENEISAEAVDAQDSFYATVPTSTKLFPQRRHRALMLSLDNAYTYSDLTAFMNRASTAKSKIAVELKIDGVALSLEYRNGHLCHALTRGTGRIGDDVTENVREALLGRGVVECIPDAAVPDMVVIRGEVYISKAEFNEVNASLDRALSNPRNAAAGALKHKNPAEAKARRLRFIAYECLTGALDEGGTRDENGVSAIVPDLHNAWPTHAETLVSLAAWGFGEMPMRKTCSGITEAEEFALRVEEDRSLLAMEVDGVVLKLDDARAREAAGHTARAPRGAIAYKFAAQSKVTQLKDVVMQVSRAGLITPVAILEPVKIGGALLSRATLHNFDEVKRLGVAVGDCVRVERGGDVIPKVLNVEKKGEEAERSEITPPTNCPSCGSELKHGRAPRTGAHLIGCTNNVNCSSQTLGRLIHFCGREAMDIRGLGKKTAEKLTESGVVVVPVDVFRLTLDDILNLEGFAEKSASQLYENIQEAASTRSLERVLFGVGLPGVGRTGARALAAKLGSLQTLFEIATKENGLETLMGITNFAERTAQGLLEFLKKDRTLRELKALAELVTPSTIVDEADVGELGAIAVAAVAERNFVFTGKFVKLSRPEVMKWIRRSGGFIKSSVTRKTDYVVYGLDPGQKLFKAQRSKVQTVPEEEFLSLFEVSPEEQQKLTVEVNKDSDD</sequence>
<protein>
    <recommendedName>
        <fullName evidence="2">DNA ligase (NAD(+))</fullName>
        <ecNumber evidence="2">6.5.1.2</ecNumber>
    </recommendedName>
</protein>
<keyword evidence="4" id="KW-0235">DNA replication</keyword>
<feature type="domain" description="Helix-hairpin-helix DNA-binding motif class 1" evidence="13">
    <location>
        <begin position="744"/>
        <end position="763"/>
    </location>
</feature>
<dbReference type="InterPro" id="IPR003583">
    <property type="entry name" value="Hlx-hairpin-Hlx_DNA-bd_motif"/>
</dbReference>
<dbReference type="EC" id="6.5.1.2" evidence="2"/>
<dbReference type="InterPro" id="IPR012340">
    <property type="entry name" value="NA-bd_OB-fold"/>
</dbReference>
<dbReference type="NCBIfam" id="TIGR00575">
    <property type="entry name" value="dnlj"/>
    <property type="match status" value="1"/>
</dbReference>
<dbReference type="InterPro" id="IPR013839">
    <property type="entry name" value="DNAligase_adenylation"/>
</dbReference>
<dbReference type="EMBL" id="NBIV01000069">
    <property type="protein sequence ID" value="PXF45137.1"/>
    <property type="molecule type" value="Genomic_DNA"/>
</dbReference>
<evidence type="ECO:0000256" key="3">
    <source>
        <dbReference type="ARBA" id="ARBA00022598"/>
    </source>
</evidence>
<evidence type="ECO:0000256" key="2">
    <source>
        <dbReference type="ARBA" id="ARBA00012722"/>
    </source>
</evidence>
<dbReference type="NCBIfam" id="NF005932">
    <property type="entry name" value="PRK07956.1"/>
    <property type="match status" value="1"/>
</dbReference>
<feature type="domain" description="Helix-hairpin-helix DNA-binding motif class 1" evidence="13">
    <location>
        <begin position="640"/>
        <end position="659"/>
    </location>
</feature>
<keyword evidence="8" id="KW-0460">Magnesium</keyword>
<dbReference type="InterPro" id="IPR036420">
    <property type="entry name" value="BRCT_dom_sf"/>
</dbReference>
<evidence type="ECO:0000256" key="4">
    <source>
        <dbReference type="ARBA" id="ARBA00022705"/>
    </source>
</evidence>
<dbReference type="Gene3D" id="3.40.50.10190">
    <property type="entry name" value="BRCT domain"/>
    <property type="match status" value="1"/>
</dbReference>
<dbReference type="AlphaFoldDB" id="A0A2V3ITT3"/>
<organism evidence="15 16">
    <name type="scientific">Gracilariopsis chorda</name>
    <dbReference type="NCBI Taxonomy" id="448386"/>
    <lineage>
        <taxon>Eukaryota</taxon>
        <taxon>Rhodophyta</taxon>
        <taxon>Florideophyceae</taxon>
        <taxon>Rhodymeniophycidae</taxon>
        <taxon>Gracilariales</taxon>
        <taxon>Gracilariaceae</taxon>
        <taxon>Gracilariopsis</taxon>
    </lineage>
</organism>
<feature type="region of interest" description="Disordered" evidence="12">
    <location>
        <begin position="43"/>
        <end position="92"/>
    </location>
</feature>
<dbReference type="Gene3D" id="1.10.287.610">
    <property type="entry name" value="Helix hairpin bin"/>
    <property type="match status" value="1"/>
</dbReference>